<comment type="caution">
    <text evidence="2">The sequence shown here is derived from an EMBL/GenBank/DDBJ whole genome shotgun (WGS) entry which is preliminary data.</text>
</comment>
<dbReference type="RefSeq" id="WP_217973812.1">
    <property type="nucleotide sequence ID" value="NZ_JAHTBI010000010.1"/>
</dbReference>
<proteinExistence type="predicted"/>
<protein>
    <submittedName>
        <fullName evidence="2">Alpha-xenorhabdolysin family binary toxin subunit A</fullName>
    </submittedName>
</protein>
<feature type="coiled-coil region" evidence="1">
    <location>
        <begin position="224"/>
        <end position="318"/>
    </location>
</feature>
<dbReference type="CDD" id="cd22657">
    <property type="entry name" value="ClyA_XaxA-like"/>
    <property type="match status" value="1"/>
</dbReference>
<evidence type="ECO:0000256" key="1">
    <source>
        <dbReference type="SAM" id="Coils"/>
    </source>
</evidence>
<dbReference type="NCBIfam" id="NF033928">
    <property type="entry name" value="alph_xenorhab_A"/>
    <property type="match status" value="1"/>
</dbReference>
<evidence type="ECO:0000313" key="2">
    <source>
        <dbReference type="EMBL" id="MBV6286257.1"/>
    </source>
</evidence>
<organism evidence="2 3">
    <name type="scientific">Pseudomonas aegrilactucae</name>
    <dbReference type="NCBI Taxonomy" id="2854028"/>
    <lineage>
        <taxon>Bacteria</taxon>
        <taxon>Pseudomonadati</taxon>
        <taxon>Pseudomonadota</taxon>
        <taxon>Gammaproteobacteria</taxon>
        <taxon>Pseudomonadales</taxon>
        <taxon>Pseudomonadaceae</taxon>
        <taxon>Pseudomonas</taxon>
    </lineage>
</organism>
<dbReference type="AlphaFoldDB" id="A0A9Q2XHH2"/>
<dbReference type="EMBL" id="JAHTBI010000010">
    <property type="protein sequence ID" value="MBV6286257.1"/>
    <property type="molecule type" value="Genomic_DNA"/>
</dbReference>
<accession>A0A9Q2XHH2</accession>
<keyword evidence="3" id="KW-1185">Reference proteome</keyword>
<gene>
    <name evidence="2" type="ORF">KUO17_04245</name>
</gene>
<reference evidence="2" key="2">
    <citation type="journal article" date="2023" name="Plant Pathol.">
        <title>Dismantling and reorganizing Pseudomonas marginalis sensu#lato.</title>
        <authorList>
            <person name="Sawada H."/>
            <person name="Fujikawa T."/>
            <person name="Satou M."/>
        </authorList>
    </citation>
    <scope>NUCLEOTIDE SEQUENCE</scope>
    <source>
        <strain evidence="2">MAFF 301350</strain>
    </source>
</reference>
<dbReference type="Proteomes" id="UP001106592">
    <property type="component" value="Unassembled WGS sequence"/>
</dbReference>
<evidence type="ECO:0000313" key="3">
    <source>
        <dbReference type="Proteomes" id="UP001106592"/>
    </source>
</evidence>
<sequence>MKREPDARSYDTGELEQQVSVLPRNLIEGMNQRDGENEGGLTLSREHIVTLNQYVKYVTGLPTETGSLVPWLGYTDINEPVLSVSAMRTTFLNLHKHARAWGVLSDQCKKLSAELGVCARGINTTGEGVLLECEKTKALGGRRDAWASVQFADPVPLSFSDREIVSSLVDYMEVLKDEVEHFHGRVSTVRTQTETFRDAARYALMNEVALKTDAIERHQASGATQALRDELAALDKDIDNLNKQYDEYVKAALSGLAAGPLGAVISGSIYGPKAEKVRKTRNRVQKERKEVSARLTAAVNLEGRLQTLTTHMDELTTRLQDVVTASSHLQTAWQTIGTYIEASIEKLEKMNDSRQLGIFIIHFKNFLSQWAFIETCSITMSRVFDDTLWAQ</sequence>
<reference evidence="2" key="1">
    <citation type="journal article" date="2022" name="Int. J. Syst. Evol. Microbiol.">
        <title>Pseudomonas aegrilactucae sp. nov. and Pseudomonas morbosilactucae sp. nov., pathogens causing bacterial rot of lettuce in Japan.</title>
        <authorList>
            <person name="Sawada H."/>
            <person name="Fujikawa T."/>
            <person name="Satou M."/>
        </authorList>
    </citation>
    <scope>NUCLEOTIDE SEQUENCE</scope>
    <source>
        <strain evidence="2">MAFF 301350</strain>
    </source>
</reference>
<keyword evidence="1" id="KW-0175">Coiled coil</keyword>
<name>A0A9Q2XHH2_9PSED</name>